<reference evidence="2 3" key="1">
    <citation type="submission" date="2021-01" db="EMBL/GenBank/DDBJ databases">
        <title>Actinoplanes sp. nov. LDG1-06 isolated from lichen.</title>
        <authorList>
            <person name="Saeng-In P."/>
            <person name="Phongsopitanun W."/>
            <person name="Kanchanasin P."/>
            <person name="Yuki M."/>
            <person name="Kudo T."/>
            <person name="Ohkuma M."/>
            <person name="Tanasupawat S."/>
        </authorList>
    </citation>
    <scope>NUCLEOTIDE SEQUENCE [LARGE SCALE GENOMIC DNA]</scope>
    <source>
        <strain evidence="2 3">LDG1-06</strain>
    </source>
</reference>
<name>A0ABS2AEA8_9ACTN</name>
<dbReference type="Proteomes" id="UP000632138">
    <property type="component" value="Unassembled WGS sequence"/>
</dbReference>
<dbReference type="RefSeq" id="WP_203378153.1">
    <property type="nucleotide sequence ID" value="NZ_JAENHP010000006.1"/>
</dbReference>
<dbReference type="InterPro" id="IPR013320">
    <property type="entry name" value="ConA-like_dom_sf"/>
</dbReference>
<dbReference type="InterPro" id="IPR001791">
    <property type="entry name" value="Laminin_G"/>
</dbReference>
<dbReference type="CDD" id="cd00110">
    <property type="entry name" value="LamG"/>
    <property type="match status" value="1"/>
</dbReference>
<dbReference type="SUPFAM" id="SSF49899">
    <property type="entry name" value="Concanavalin A-like lectins/glucanases"/>
    <property type="match status" value="1"/>
</dbReference>
<feature type="signal peptide" evidence="1">
    <location>
        <begin position="1"/>
        <end position="22"/>
    </location>
</feature>
<organism evidence="2 3">
    <name type="scientific">Paractinoplanes ovalisporus</name>
    <dbReference type="NCBI Taxonomy" id="2810368"/>
    <lineage>
        <taxon>Bacteria</taxon>
        <taxon>Bacillati</taxon>
        <taxon>Actinomycetota</taxon>
        <taxon>Actinomycetes</taxon>
        <taxon>Micromonosporales</taxon>
        <taxon>Micromonosporaceae</taxon>
        <taxon>Paractinoplanes</taxon>
    </lineage>
</organism>
<dbReference type="Pfam" id="PF13385">
    <property type="entry name" value="Laminin_G_3"/>
    <property type="match status" value="1"/>
</dbReference>
<dbReference type="EMBL" id="JAENHP010000006">
    <property type="protein sequence ID" value="MBM2618165.1"/>
    <property type="molecule type" value="Genomic_DNA"/>
</dbReference>
<evidence type="ECO:0000256" key="1">
    <source>
        <dbReference type="SAM" id="SignalP"/>
    </source>
</evidence>
<keyword evidence="3" id="KW-1185">Reference proteome</keyword>
<keyword evidence="1" id="KW-0732">Signal</keyword>
<accession>A0ABS2AEA8</accession>
<protein>
    <submittedName>
        <fullName evidence="2">LamG domain-containing protein</fullName>
    </submittedName>
</protein>
<evidence type="ECO:0000313" key="2">
    <source>
        <dbReference type="EMBL" id="MBM2618165.1"/>
    </source>
</evidence>
<comment type="caution">
    <text evidence="2">The sequence shown here is derived from an EMBL/GenBank/DDBJ whole genome shotgun (WGS) entry which is preliminary data.</text>
</comment>
<evidence type="ECO:0000313" key="3">
    <source>
        <dbReference type="Proteomes" id="UP000632138"/>
    </source>
</evidence>
<dbReference type="Gene3D" id="2.60.120.200">
    <property type="match status" value="1"/>
</dbReference>
<proteinExistence type="predicted"/>
<sequence length="236" mass="25069">MQSCWLALSVLLVAAGGVPAVAAPAAPVLMARYAFNVPPGTIVDDSGRGHTLRIISGHGGAVRRVVHGRGTALLFPSRCVQQVCPHVALQTPSTPDLNPGARNISYGADVYLSPTQTSKGQNVVQKGYSTRGSQWKLQIDGAAGRPSCVLVGDRNPRIRMVTSPFTVADGRWHRVRCSRIGGTLSVWVDNVLRGRIGVPPRLSVTNNRPLSIGGKGAYADNDQFNGALDNVWMQVG</sequence>
<gene>
    <name evidence="2" type="ORF">JIG36_21645</name>
</gene>
<feature type="chain" id="PRO_5045797596" evidence="1">
    <location>
        <begin position="23"/>
        <end position="236"/>
    </location>
</feature>